<dbReference type="InterPro" id="IPR051609">
    <property type="entry name" value="NmrA/Isoflavone_reductase-like"/>
</dbReference>
<dbReference type="Pfam" id="PF05368">
    <property type="entry name" value="NmrA"/>
    <property type="match status" value="1"/>
</dbReference>
<feature type="domain" description="NmrA-like" evidence="3">
    <location>
        <begin position="12"/>
        <end position="68"/>
    </location>
</feature>
<evidence type="ECO:0000256" key="2">
    <source>
        <dbReference type="ARBA" id="ARBA00023002"/>
    </source>
</evidence>
<dbReference type="InterPro" id="IPR036291">
    <property type="entry name" value="NAD(P)-bd_dom_sf"/>
</dbReference>
<dbReference type="PANTHER" id="PTHR47706">
    <property type="entry name" value="NMRA-LIKE FAMILY PROTEIN"/>
    <property type="match status" value="1"/>
</dbReference>
<dbReference type="InterPro" id="IPR008030">
    <property type="entry name" value="NmrA-like"/>
</dbReference>
<proteinExistence type="predicted"/>
<reference evidence="4 5" key="1">
    <citation type="submission" date="2016-12" db="EMBL/GenBank/DDBJ databases">
        <title>Draft genome sequence of Fusarium oxysporum causing rot on Narcissus.</title>
        <authorList>
            <person name="Armitage A.D."/>
            <person name="Taylor A."/>
            <person name="Clarkson J.P."/>
            <person name="Harrison R.J."/>
            <person name="Jackson A.C."/>
        </authorList>
    </citation>
    <scope>NUCLEOTIDE SEQUENCE [LARGE SCALE GENOMIC DNA]</scope>
    <source>
        <strain evidence="4 5">N139</strain>
    </source>
</reference>
<dbReference type="GO" id="GO:0016491">
    <property type="term" value="F:oxidoreductase activity"/>
    <property type="evidence" value="ECO:0007669"/>
    <property type="project" value="UniProtKB-KW"/>
</dbReference>
<gene>
    <name evidence="4" type="ORF">BFJ63_vAg13745</name>
</gene>
<evidence type="ECO:0000256" key="1">
    <source>
        <dbReference type="ARBA" id="ARBA00022857"/>
    </source>
</evidence>
<name>A0A4Q2V943_FUSOX</name>
<keyword evidence="1" id="KW-0521">NADP</keyword>
<evidence type="ECO:0000259" key="3">
    <source>
        <dbReference type="Pfam" id="PF05368"/>
    </source>
</evidence>
<dbReference type="EMBL" id="MQTW01000153">
    <property type="protein sequence ID" value="RYC83342.1"/>
    <property type="molecule type" value="Genomic_DNA"/>
</dbReference>
<organism evidence="4 5">
    <name type="scientific">Fusarium oxysporum f. sp. narcissi</name>
    <dbReference type="NCBI Taxonomy" id="451672"/>
    <lineage>
        <taxon>Eukaryota</taxon>
        <taxon>Fungi</taxon>
        <taxon>Dikarya</taxon>
        <taxon>Ascomycota</taxon>
        <taxon>Pezizomycotina</taxon>
        <taxon>Sordariomycetes</taxon>
        <taxon>Hypocreomycetidae</taxon>
        <taxon>Hypocreales</taxon>
        <taxon>Nectriaceae</taxon>
        <taxon>Fusarium</taxon>
        <taxon>Fusarium oxysporum species complex</taxon>
    </lineage>
</organism>
<dbReference type="SUPFAM" id="SSF51735">
    <property type="entry name" value="NAD(P)-binding Rossmann-fold domains"/>
    <property type="match status" value="1"/>
</dbReference>
<evidence type="ECO:0000313" key="4">
    <source>
        <dbReference type="EMBL" id="RYC83342.1"/>
    </source>
</evidence>
<accession>A0A4Q2V943</accession>
<comment type="caution">
    <text evidence="4">The sequence shown here is derived from an EMBL/GenBank/DDBJ whole genome shotgun (WGS) entry which is preliminary data.</text>
</comment>
<sequence length="106" mass="11537">MTFPEDVVVEMVDLSSNRTLVEAVEGQDAVVSTVSDEAFAAQKLFIDAAISAQVKCFIPSEIDVDTREAWGNLAFIGKCVAPSLTKRKLRILTAALCIVPESRCLY</sequence>
<dbReference type="Proteomes" id="UP000290540">
    <property type="component" value="Unassembled WGS sequence"/>
</dbReference>
<evidence type="ECO:0000313" key="5">
    <source>
        <dbReference type="Proteomes" id="UP000290540"/>
    </source>
</evidence>
<dbReference type="PANTHER" id="PTHR47706:SF9">
    <property type="entry name" value="NMRA-LIKE DOMAIN-CONTAINING PROTEIN-RELATED"/>
    <property type="match status" value="1"/>
</dbReference>
<keyword evidence="2" id="KW-0560">Oxidoreductase</keyword>
<protein>
    <recommendedName>
        <fullName evidence="3">NmrA-like domain-containing protein</fullName>
    </recommendedName>
</protein>
<dbReference type="Gene3D" id="3.40.50.720">
    <property type="entry name" value="NAD(P)-binding Rossmann-like Domain"/>
    <property type="match status" value="1"/>
</dbReference>
<dbReference type="AlphaFoldDB" id="A0A4Q2V943"/>